<feature type="transmembrane region" description="Helical" evidence="7">
    <location>
        <begin position="23"/>
        <end position="45"/>
    </location>
</feature>
<organism evidence="10 11">
    <name type="scientific">Balneatrix alpica</name>
    <dbReference type="NCBI Taxonomy" id="75684"/>
    <lineage>
        <taxon>Bacteria</taxon>
        <taxon>Pseudomonadati</taxon>
        <taxon>Pseudomonadota</taxon>
        <taxon>Gammaproteobacteria</taxon>
        <taxon>Oceanospirillales</taxon>
        <taxon>Balneatrichaceae</taxon>
        <taxon>Balneatrix</taxon>
    </lineage>
</organism>
<evidence type="ECO:0000313" key="11">
    <source>
        <dbReference type="Proteomes" id="UP001589628"/>
    </source>
</evidence>
<keyword evidence="5 7" id="KW-1133">Transmembrane helix</keyword>
<evidence type="ECO:0000259" key="8">
    <source>
        <dbReference type="PROSITE" id="PS50893"/>
    </source>
</evidence>
<keyword evidence="3" id="KW-0547">Nucleotide-binding</keyword>
<dbReference type="Proteomes" id="UP001589628">
    <property type="component" value="Unassembled WGS sequence"/>
</dbReference>
<keyword evidence="6 7" id="KW-0472">Membrane</keyword>
<dbReference type="PANTHER" id="PTHR24221:SF615">
    <property type="entry name" value="MULTIDRUG RESISTANCE-LIKE ATP-BINDING PROTEIN MDLB"/>
    <property type="match status" value="1"/>
</dbReference>
<comment type="subcellular location">
    <subcellularLocation>
        <location evidence="1">Cell membrane</location>
        <topology evidence="1">Multi-pass membrane protein</topology>
    </subcellularLocation>
</comment>
<feature type="transmembrane region" description="Helical" evidence="7">
    <location>
        <begin position="166"/>
        <end position="184"/>
    </location>
</feature>
<evidence type="ECO:0000256" key="1">
    <source>
        <dbReference type="ARBA" id="ARBA00004651"/>
    </source>
</evidence>
<dbReference type="PROSITE" id="PS50929">
    <property type="entry name" value="ABC_TM1F"/>
    <property type="match status" value="1"/>
</dbReference>
<dbReference type="EMBL" id="JBHLZN010000002">
    <property type="protein sequence ID" value="MFB9886079.1"/>
    <property type="molecule type" value="Genomic_DNA"/>
</dbReference>
<dbReference type="RefSeq" id="WP_027311577.1">
    <property type="nucleotide sequence ID" value="NZ_JBHLZN010000002.1"/>
</dbReference>
<protein>
    <submittedName>
        <fullName evidence="10">ABC transporter transmembrane domain-containing protein</fullName>
    </submittedName>
</protein>
<evidence type="ECO:0000256" key="3">
    <source>
        <dbReference type="ARBA" id="ARBA00022741"/>
    </source>
</evidence>
<dbReference type="Gene3D" id="3.40.50.300">
    <property type="entry name" value="P-loop containing nucleotide triphosphate hydrolases"/>
    <property type="match status" value="1"/>
</dbReference>
<keyword evidence="2 7" id="KW-0812">Transmembrane</keyword>
<feature type="transmembrane region" description="Helical" evidence="7">
    <location>
        <begin position="137"/>
        <end position="160"/>
    </location>
</feature>
<dbReference type="InterPro" id="IPR003439">
    <property type="entry name" value="ABC_transporter-like_ATP-bd"/>
</dbReference>
<feature type="transmembrane region" description="Helical" evidence="7">
    <location>
        <begin position="60"/>
        <end position="80"/>
    </location>
</feature>
<dbReference type="InterPro" id="IPR039421">
    <property type="entry name" value="Type_1_exporter"/>
</dbReference>
<dbReference type="SMART" id="SM00382">
    <property type="entry name" value="AAA"/>
    <property type="match status" value="1"/>
</dbReference>
<evidence type="ECO:0000313" key="10">
    <source>
        <dbReference type="EMBL" id="MFB9886079.1"/>
    </source>
</evidence>
<dbReference type="InterPro" id="IPR027417">
    <property type="entry name" value="P-loop_NTPase"/>
</dbReference>
<evidence type="ECO:0000256" key="6">
    <source>
        <dbReference type="ARBA" id="ARBA00023136"/>
    </source>
</evidence>
<dbReference type="SUPFAM" id="SSF90123">
    <property type="entry name" value="ABC transporter transmembrane region"/>
    <property type="match status" value="1"/>
</dbReference>
<dbReference type="SUPFAM" id="SSF52540">
    <property type="entry name" value="P-loop containing nucleoside triphosphate hydrolases"/>
    <property type="match status" value="1"/>
</dbReference>
<comment type="caution">
    <text evidence="10">The sequence shown here is derived from an EMBL/GenBank/DDBJ whole genome shotgun (WGS) entry which is preliminary data.</text>
</comment>
<dbReference type="PROSITE" id="PS50893">
    <property type="entry name" value="ABC_TRANSPORTER_2"/>
    <property type="match status" value="1"/>
</dbReference>
<sequence>MKPNNQQDAFRLLLGYVYRDRPLLVKAMLLLLLATAADVAGPYLAKVFIDDYLMHARFEWQALLGLLLGYLFTQVAAAILRYQQTLKFSEMALAAVLDIRKQVFARVLRLPQSYFDTAVTGQLVSRITNDTEAIKDLYVQFLSSVLANAILLLGILIAMALLDLRLMLISLTLIPAVVGIILIYQRKSGPAVEQARQLRSDINANLGESVAGMSVIQAANQQARFRQRFAQTNEGYYAAKMSTIRVGAALLRPAIDFLSVLILVAILWGFGSQAVSGVAEVGILYAFVSYLGRFTEPLIEITQKFNLYQQAMVAGGRVYQLLHRQEVDYGHYQQPISRGEISIEQLSFSYDGQHPVLRELNIQVRAGEWLAIVGHTGSGKSTLLSLLLGFYHPTAGQIRLDGVALQDYQQTTLRTGIGLIPQEPFVLADTLFANIDMGRGLSQQQVEQAAKDAHLHDTIMQMADGYQSVLGERGTRLSTGQRQQLAIARALASHPQILLLDEATANIDSETEQVVQRALTALRGKVTLVVVAHRLSTIKEADRILVLHQGEVVEEGSHQQLMALEDGRYQRMYLLQMQAQALHQLEVAKDLD</sequence>
<dbReference type="InterPro" id="IPR011527">
    <property type="entry name" value="ABC1_TM_dom"/>
</dbReference>
<evidence type="ECO:0000256" key="5">
    <source>
        <dbReference type="ARBA" id="ARBA00022989"/>
    </source>
</evidence>
<keyword evidence="11" id="KW-1185">Reference proteome</keyword>
<feature type="domain" description="ABC transporter" evidence="8">
    <location>
        <begin position="341"/>
        <end position="574"/>
    </location>
</feature>
<accession>A0ABV5ZDB1</accession>
<dbReference type="Pfam" id="PF00005">
    <property type="entry name" value="ABC_tran"/>
    <property type="match status" value="1"/>
</dbReference>
<evidence type="ECO:0000256" key="2">
    <source>
        <dbReference type="ARBA" id="ARBA00022692"/>
    </source>
</evidence>
<reference evidence="10 11" key="1">
    <citation type="submission" date="2024-09" db="EMBL/GenBank/DDBJ databases">
        <authorList>
            <person name="Sun Q."/>
            <person name="Mori K."/>
        </authorList>
    </citation>
    <scope>NUCLEOTIDE SEQUENCE [LARGE SCALE GENOMIC DNA]</scope>
    <source>
        <strain evidence="10 11">ATCC 51285</strain>
    </source>
</reference>
<keyword evidence="4" id="KW-0067">ATP-binding</keyword>
<name>A0ABV5ZDB1_9GAMM</name>
<feature type="transmembrane region" description="Helical" evidence="7">
    <location>
        <begin position="249"/>
        <end position="268"/>
    </location>
</feature>
<evidence type="ECO:0000256" key="7">
    <source>
        <dbReference type="SAM" id="Phobius"/>
    </source>
</evidence>
<dbReference type="CDD" id="cd18544">
    <property type="entry name" value="ABC_6TM_TmrA_like"/>
    <property type="match status" value="1"/>
</dbReference>
<feature type="domain" description="ABC transmembrane type-1" evidence="9">
    <location>
        <begin position="27"/>
        <end position="310"/>
    </location>
</feature>
<dbReference type="PANTHER" id="PTHR24221">
    <property type="entry name" value="ATP-BINDING CASSETTE SUB-FAMILY B"/>
    <property type="match status" value="1"/>
</dbReference>
<dbReference type="Pfam" id="PF00664">
    <property type="entry name" value="ABC_membrane"/>
    <property type="match status" value="1"/>
</dbReference>
<dbReference type="Gene3D" id="1.20.1560.10">
    <property type="entry name" value="ABC transporter type 1, transmembrane domain"/>
    <property type="match status" value="1"/>
</dbReference>
<evidence type="ECO:0000256" key="4">
    <source>
        <dbReference type="ARBA" id="ARBA00022840"/>
    </source>
</evidence>
<dbReference type="InterPro" id="IPR036640">
    <property type="entry name" value="ABC1_TM_sf"/>
</dbReference>
<proteinExistence type="predicted"/>
<evidence type="ECO:0000259" key="9">
    <source>
        <dbReference type="PROSITE" id="PS50929"/>
    </source>
</evidence>
<gene>
    <name evidence="10" type="ORF">ACFFLH_06630</name>
</gene>
<dbReference type="InterPro" id="IPR003593">
    <property type="entry name" value="AAA+_ATPase"/>
</dbReference>